<sequence length="147" mass="16521">MGCAPEQWGHEERVHTKGVKVAVMHDKKPIYVGRLSGEQFAQVNSLRAESGWAAMEAEQNQIFVTPETIHELRQLFIMFNGMQVDETEAMIEHALDDEAQLSRRDGYIVVSNEQLRSFGFGDYATALLLAHEEGGGTPFELVRIELS</sequence>
<proteinExistence type="predicted"/>
<dbReference type="AlphaFoldDB" id="A0A1S7LJU3"/>
<protein>
    <submittedName>
        <fullName evidence="1">Uncharacterized protein</fullName>
    </submittedName>
</protein>
<organism evidence="1">
    <name type="scientific">Magnetococcus massalia (strain MO-1)</name>
    <dbReference type="NCBI Taxonomy" id="451514"/>
    <lineage>
        <taxon>Bacteria</taxon>
        <taxon>Pseudomonadati</taxon>
        <taxon>Pseudomonadota</taxon>
        <taxon>Magnetococcia</taxon>
        <taxon>Magnetococcales</taxon>
        <taxon>Magnetococcaceae</taxon>
        <taxon>Magnetococcus</taxon>
    </lineage>
</organism>
<reference evidence="1" key="1">
    <citation type="submission" date="2015-04" db="EMBL/GenBank/DDBJ databases">
        <authorList>
            <person name="Syromyatnikov M.Y."/>
            <person name="Popov V.N."/>
        </authorList>
    </citation>
    <scope>NUCLEOTIDE SEQUENCE</scope>
    <source>
        <strain evidence="1">MO-1</strain>
    </source>
</reference>
<gene>
    <name evidence="1" type="ORF">MAGMO_2964</name>
</gene>
<evidence type="ECO:0000313" key="1">
    <source>
        <dbReference type="EMBL" id="CRH07110.1"/>
    </source>
</evidence>
<dbReference type="EMBL" id="LO017727">
    <property type="protein sequence ID" value="CRH07110.1"/>
    <property type="molecule type" value="Genomic_DNA"/>
</dbReference>
<accession>A0A1S7LJU3</accession>
<name>A0A1S7LJU3_MAGMO</name>